<sequence>MSIQGPASLTAELNLLERVRSIPPLADTLLPHRFVPSKSQSGLRAHPARLLSTRPARSLCLVARFSSGDAGRASATTEASTQPQPSAELRGAAKEQLQLLQALLGKGSGSESLYECSFFLRHPTKAQNGNLMHLECIASLGLQHSTPGLTTPSREQEVLVLDKTDPQFHKMQRLLREQEVVMLPDSSGLLMPVLGPGKKLVGLLMVERLGDQTASHASLDMPARRPALQQAAVGASLERPQHAFSQAELQAVQLVVSTLGKACAIEKRAALERSQLDAVQAQTNDFVSEARGSLITMRSLSSLLLPRLNDGDVNKDLASGIAAQGDHLQDLTAPFLRQPRPGSKGKPVKQPFSHPAASNSAVPVQPGRQSNHRPGLVLAPRPHRPLVAAMEQEAMQDLFSWLLDGAMQRAPPGGTVSVSAEAVDGGVAITITDTGSNLAEAMRADARTSGSASLGFASRLLKEVGGNLTLLPMPEEGPTGVSKGNCVRAWIPGIKQS</sequence>
<evidence type="ECO:0000256" key="1">
    <source>
        <dbReference type="SAM" id="MobiDB-lite"/>
    </source>
</evidence>
<proteinExistence type="predicted"/>
<name>A0AAW1TD90_9CHLO</name>
<dbReference type="Proteomes" id="UP001485043">
    <property type="component" value="Unassembled WGS sequence"/>
</dbReference>
<dbReference type="InterPro" id="IPR036890">
    <property type="entry name" value="HATPase_C_sf"/>
</dbReference>
<keyword evidence="3" id="KW-1185">Reference proteome</keyword>
<dbReference type="PANTHER" id="PTHR48206">
    <property type="entry name" value="CHLOROPLAST SENSOR KINASE, CHLOROPLASTIC"/>
    <property type="match status" value="1"/>
</dbReference>
<protein>
    <submittedName>
        <fullName evidence="2">Uncharacterized protein</fullName>
    </submittedName>
</protein>
<dbReference type="Gene3D" id="3.30.565.10">
    <property type="entry name" value="Histidine kinase-like ATPase, C-terminal domain"/>
    <property type="match status" value="1"/>
</dbReference>
<dbReference type="EMBL" id="JALJOV010000168">
    <property type="protein sequence ID" value="KAK9866354.1"/>
    <property type="molecule type" value="Genomic_DNA"/>
</dbReference>
<accession>A0AAW1TD90</accession>
<dbReference type="PANTHER" id="PTHR48206:SF1">
    <property type="entry name" value="CHLOROPLAST SENSOR KINASE, CHLOROPLASTIC"/>
    <property type="match status" value="1"/>
</dbReference>
<evidence type="ECO:0000313" key="2">
    <source>
        <dbReference type="EMBL" id="KAK9866354.1"/>
    </source>
</evidence>
<dbReference type="AlphaFoldDB" id="A0AAW1TD90"/>
<dbReference type="SUPFAM" id="SSF55874">
    <property type="entry name" value="ATPase domain of HSP90 chaperone/DNA topoisomerase II/histidine kinase"/>
    <property type="match status" value="1"/>
</dbReference>
<gene>
    <name evidence="2" type="ORF">WJX84_003431</name>
</gene>
<organism evidence="2 3">
    <name type="scientific">Apatococcus fuscideae</name>
    <dbReference type="NCBI Taxonomy" id="2026836"/>
    <lineage>
        <taxon>Eukaryota</taxon>
        <taxon>Viridiplantae</taxon>
        <taxon>Chlorophyta</taxon>
        <taxon>core chlorophytes</taxon>
        <taxon>Trebouxiophyceae</taxon>
        <taxon>Chlorellales</taxon>
        <taxon>Chlorellaceae</taxon>
        <taxon>Apatococcus</taxon>
    </lineage>
</organism>
<comment type="caution">
    <text evidence="2">The sequence shown here is derived from an EMBL/GenBank/DDBJ whole genome shotgun (WGS) entry which is preliminary data.</text>
</comment>
<feature type="region of interest" description="Disordered" evidence="1">
    <location>
        <begin position="71"/>
        <end position="91"/>
    </location>
</feature>
<evidence type="ECO:0000313" key="3">
    <source>
        <dbReference type="Proteomes" id="UP001485043"/>
    </source>
</evidence>
<feature type="region of interest" description="Disordered" evidence="1">
    <location>
        <begin position="336"/>
        <end position="377"/>
    </location>
</feature>
<feature type="compositionally biased region" description="Polar residues" evidence="1">
    <location>
        <begin position="74"/>
        <end position="85"/>
    </location>
</feature>
<dbReference type="InterPro" id="IPR053334">
    <property type="entry name" value="Chloroplast_Sensor_Kinase"/>
</dbReference>
<reference evidence="2 3" key="1">
    <citation type="journal article" date="2024" name="Nat. Commun.">
        <title>Phylogenomics reveals the evolutionary origins of lichenization in chlorophyte algae.</title>
        <authorList>
            <person name="Puginier C."/>
            <person name="Libourel C."/>
            <person name="Otte J."/>
            <person name="Skaloud P."/>
            <person name="Haon M."/>
            <person name="Grisel S."/>
            <person name="Petersen M."/>
            <person name="Berrin J.G."/>
            <person name="Delaux P.M."/>
            <person name="Dal Grande F."/>
            <person name="Keller J."/>
        </authorList>
    </citation>
    <scope>NUCLEOTIDE SEQUENCE [LARGE SCALE GENOMIC DNA]</scope>
    <source>
        <strain evidence="2 3">SAG 2523</strain>
    </source>
</reference>